<dbReference type="RefSeq" id="WP_024725376.1">
    <property type="nucleotide sequence ID" value="NZ_KN174164.1"/>
</dbReference>
<organism evidence="1 2">
    <name type="scientific">Flavonifractor plautii 1_3_50AFAA</name>
    <dbReference type="NCBI Taxonomy" id="742738"/>
    <lineage>
        <taxon>Bacteria</taxon>
        <taxon>Bacillati</taxon>
        <taxon>Bacillota</taxon>
        <taxon>Clostridia</taxon>
        <taxon>Eubacteriales</taxon>
        <taxon>Oscillospiraceae</taxon>
        <taxon>Flavonifractor</taxon>
    </lineage>
</organism>
<proteinExistence type="predicted"/>
<comment type="caution">
    <text evidence="1">The sequence shown here is derived from an EMBL/GenBank/DDBJ whole genome shotgun (WGS) entry which is preliminary data.</text>
</comment>
<sequence>MNDFLQQLLEHELDNRHLDFRQAPGYQERLERISACHDQIRASLGLDFLDRLNDLEGEMSDYERLACFRHGFRLAGRLLMELLP</sequence>
<dbReference type="EMBL" id="ADLO01000084">
    <property type="protein sequence ID" value="KGF54598.1"/>
    <property type="molecule type" value="Genomic_DNA"/>
</dbReference>
<gene>
    <name evidence="1" type="ORF">HMPREF9460_02757</name>
</gene>
<dbReference type="Proteomes" id="UP000029585">
    <property type="component" value="Unassembled WGS sequence"/>
</dbReference>
<evidence type="ECO:0000313" key="2">
    <source>
        <dbReference type="Proteomes" id="UP000029585"/>
    </source>
</evidence>
<protein>
    <submittedName>
        <fullName evidence="1">Uncharacterized protein</fullName>
    </submittedName>
</protein>
<evidence type="ECO:0000313" key="1">
    <source>
        <dbReference type="EMBL" id="KGF54598.1"/>
    </source>
</evidence>
<dbReference type="InterPro" id="IPR049215">
    <property type="entry name" value="DUF6809"/>
</dbReference>
<dbReference type="PATRIC" id="fig|742738.3.peg.2834"/>
<dbReference type="Pfam" id="PF20648">
    <property type="entry name" value="DUF6809"/>
    <property type="match status" value="1"/>
</dbReference>
<accession>A0A096B5D1</accession>
<dbReference type="eggNOG" id="ENOG503287C">
    <property type="taxonomic scope" value="Bacteria"/>
</dbReference>
<dbReference type="AlphaFoldDB" id="A0A096B5D1"/>
<reference evidence="1 2" key="1">
    <citation type="submission" date="2011-08" db="EMBL/GenBank/DDBJ databases">
        <title>The Genome Sequence of Clostridium orbiscindens 1_3_50AFAA.</title>
        <authorList>
            <consortium name="The Broad Institute Genome Sequencing Platform"/>
            <person name="Earl A."/>
            <person name="Ward D."/>
            <person name="Feldgarden M."/>
            <person name="Gevers D."/>
            <person name="Daigneault M."/>
            <person name="Strauss J."/>
            <person name="Allen-Vercoe E."/>
            <person name="Young S.K."/>
            <person name="Zeng Q."/>
            <person name="Gargeya S."/>
            <person name="Fitzgerald M."/>
            <person name="Haas B."/>
            <person name="Abouelleil A."/>
            <person name="Alvarado L."/>
            <person name="Arachchi H.M."/>
            <person name="Berlin A."/>
            <person name="Brown A."/>
            <person name="Chapman S.B."/>
            <person name="Chen Z."/>
            <person name="Dunbar C."/>
            <person name="Freedman E."/>
            <person name="Gearin G."/>
            <person name="Gellesch M."/>
            <person name="Goldberg J."/>
            <person name="Griggs A."/>
            <person name="Gujja S."/>
            <person name="Heiman D."/>
            <person name="Howarth C."/>
            <person name="Larson L."/>
            <person name="Lui A."/>
            <person name="MacDonald P.J.P."/>
            <person name="Montmayeur A."/>
            <person name="Murphy C."/>
            <person name="Neiman D."/>
            <person name="Pearson M."/>
            <person name="Priest M."/>
            <person name="Roberts A."/>
            <person name="Saif S."/>
            <person name="Shea T."/>
            <person name="Shenoy N."/>
            <person name="Sisk P."/>
            <person name="Stolte C."/>
            <person name="Sykes S."/>
            <person name="Wortman J."/>
            <person name="Nusbaum C."/>
            <person name="Birren B."/>
        </authorList>
    </citation>
    <scope>NUCLEOTIDE SEQUENCE [LARGE SCALE GENOMIC DNA]</scope>
    <source>
        <strain evidence="1 2">1_3_50AFAA</strain>
    </source>
</reference>
<dbReference type="HOGENOM" id="CLU_2522666_0_0_9"/>
<name>A0A096B5D1_FLAPL</name>
<keyword evidence="2" id="KW-1185">Reference proteome</keyword>